<sequence length="809" mass="90245">MDAQILFVFKVGHSVYRRRNPTPDKTHHWRCTVESWSDQYPLSEFVNNVIFQLHETFKNPRQVVHKEPFTIEEDGFGSFRLFARVSFLNVFTDLHYDITLFDNRELHAFRTVRLDPKSGDEWIRYSQYGGVSLFYFQQIPIPKSASSLDILQKVVEPIQMSGSKCNYTVSSFYPEIAVAVLGPSVRMSGLKYASPSLLRNRPNRESRTQALANLGLPDASNPPSLPPVGVLAHPPSHLPSSFKHKKKLQLKHEAQLRLENQHHREPDSPPQTPTSSSLHMSAPPPLPLLPPPTNSSSSSQSVQKERIVLRLFRSDLQGSAEKEKQKKNGGKHKHRHRHHHQTELDQQQRQRSRPEVWSSTSGPTSRTVSSQLQHASLALLEIVGERNRLHQSSPSSELDVGSTSCSLFPPGEAPVTKVSSVIERQEKSTDPPDSTKVFNFPQFDARHATMVWISKLNGGPQPLVSPLPPHPSPRPSQSSPLPQTLSSEQQQQQQKFSIEKVGKVSKGERSKEGKHHYRNQEQGISKHDSSPSPTPTSTRQSAHDHMPLRDLKRRSDCTDVDSSSSSSRKILRGKKHEHRESVKSCRPQAPDHSSPMRSTVSSDSTPPMSGEAPVTDRPTAAPPASPGTTTGTGDEAYLDNEELELLYDRILRLENECMALRMAEVLRRYFRPGEDCGVDVLSPSDELPDYPQIIAFDMRKMPMACILEMTQVISADERMSADRRASAVTRGSSVEDGDDANNAVCHLLLVFLMEQSGDGGREETSVNEDCGVDMGVSQITVFFSPPSAPALPGYSATDKQSTPAQFRVL</sequence>
<dbReference type="PANTHER" id="PTHR47827">
    <property type="entry name" value="AHD DOMAIN-CONTAINING PROTEIN"/>
    <property type="match status" value="1"/>
</dbReference>
<feature type="compositionally biased region" description="Basic and acidic residues" evidence="3">
    <location>
        <begin position="341"/>
        <end position="354"/>
    </location>
</feature>
<keyword evidence="5" id="KW-1185">Reference proteome</keyword>
<dbReference type="GO" id="GO:0008023">
    <property type="term" value="C:transcription elongation factor complex"/>
    <property type="evidence" value="ECO:0007669"/>
    <property type="project" value="TreeGrafter"/>
</dbReference>
<feature type="compositionally biased region" description="Basic and acidic residues" evidence="3">
    <location>
        <begin position="250"/>
        <end position="267"/>
    </location>
</feature>
<dbReference type="AlphaFoldDB" id="A0A915EUT0"/>
<dbReference type="Proteomes" id="UP000887562">
    <property type="component" value="Unplaced"/>
</dbReference>
<feature type="region of interest" description="Disordered" evidence="3">
    <location>
        <begin position="214"/>
        <end position="371"/>
    </location>
</feature>
<name>A0A915EUT0_9CEST</name>
<evidence type="ECO:0000256" key="3">
    <source>
        <dbReference type="SAM" id="MobiDB-lite"/>
    </source>
</evidence>
<evidence type="ECO:0000256" key="2">
    <source>
        <dbReference type="PROSITE-ProRule" id="PRU00376"/>
    </source>
</evidence>
<accession>A0A915EUT0</accession>
<evidence type="ECO:0000313" key="6">
    <source>
        <dbReference type="WBParaSite" id="maker-E.canG7_contigs_0535-snap-gene-0.24-mRNA-1"/>
    </source>
</evidence>
<proteinExistence type="predicted"/>
<protein>
    <submittedName>
        <fullName evidence="6">Protein ENL</fullName>
    </submittedName>
</protein>
<evidence type="ECO:0000256" key="1">
    <source>
        <dbReference type="ARBA" id="ARBA00023242"/>
    </source>
</evidence>
<feature type="compositionally biased region" description="Polar residues" evidence="3">
    <location>
        <begin position="595"/>
        <end position="607"/>
    </location>
</feature>
<evidence type="ECO:0000259" key="4">
    <source>
        <dbReference type="PROSITE" id="PS51037"/>
    </source>
</evidence>
<feature type="domain" description="YEATS" evidence="4">
    <location>
        <begin position="1"/>
        <end position="147"/>
    </location>
</feature>
<dbReference type="WBParaSite" id="maker-E.canG7_contigs_0535-snap-gene-0.24-mRNA-1">
    <property type="protein sequence ID" value="maker-E.canG7_contigs_0535-snap-gene-0.24-mRNA-1"/>
    <property type="gene ID" value="EcG7_03735"/>
</dbReference>
<feature type="compositionally biased region" description="Basic and acidic residues" evidence="3">
    <location>
        <begin position="497"/>
        <end position="511"/>
    </location>
</feature>
<dbReference type="CDD" id="cd16906">
    <property type="entry name" value="YEATS_AF-9_like"/>
    <property type="match status" value="1"/>
</dbReference>
<dbReference type="PANTHER" id="PTHR47827:SF3">
    <property type="entry name" value="AF-9 ANC1 HOMOLOGY DOMAIN-CONTAINING PROTEIN"/>
    <property type="match status" value="1"/>
</dbReference>
<keyword evidence="1 2" id="KW-0539">Nucleus</keyword>
<feature type="compositionally biased region" description="Basic residues" evidence="3">
    <location>
        <begin position="327"/>
        <end position="340"/>
    </location>
</feature>
<feature type="compositionally biased region" description="Basic and acidic residues" evidence="3">
    <location>
        <begin position="541"/>
        <end position="557"/>
    </location>
</feature>
<feature type="compositionally biased region" description="Polar residues" evidence="3">
    <location>
        <begin position="357"/>
        <end position="368"/>
    </location>
</feature>
<feature type="region of interest" description="Disordered" evidence="3">
    <location>
        <begin position="461"/>
        <end position="637"/>
    </location>
</feature>
<dbReference type="InterPro" id="IPR038704">
    <property type="entry name" value="YEAST_sf"/>
</dbReference>
<dbReference type="InterPro" id="IPR055129">
    <property type="entry name" value="YEATS_dom"/>
</dbReference>
<feature type="compositionally biased region" description="Low complexity" evidence="3">
    <location>
        <begin position="626"/>
        <end position="635"/>
    </location>
</feature>
<dbReference type="Pfam" id="PF03366">
    <property type="entry name" value="YEATS"/>
    <property type="match status" value="1"/>
</dbReference>
<feature type="compositionally biased region" description="Low complexity" evidence="3">
    <location>
        <begin position="475"/>
        <end position="494"/>
    </location>
</feature>
<feature type="compositionally biased region" description="Pro residues" evidence="3">
    <location>
        <begin position="282"/>
        <end position="293"/>
    </location>
</feature>
<feature type="compositionally biased region" description="Pro residues" evidence="3">
    <location>
        <begin position="463"/>
        <end position="474"/>
    </location>
</feature>
<comment type="subcellular location">
    <subcellularLocation>
        <location evidence="2">Nucleus</location>
    </subcellularLocation>
</comment>
<dbReference type="InterPro" id="IPR052790">
    <property type="entry name" value="YEATS_domain"/>
</dbReference>
<dbReference type="PROSITE" id="PS51037">
    <property type="entry name" value="YEATS"/>
    <property type="match status" value="1"/>
</dbReference>
<reference evidence="6" key="1">
    <citation type="submission" date="2022-11" db="UniProtKB">
        <authorList>
            <consortium name="WormBaseParasite"/>
        </authorList>
    </citation>
    <scope>IDENTIFICATION</scope>
</reference>
<organism evidence="5 6">
    <name type="scientific">Echinococcus canadensis</name>
    <dbReference type="NCBI Taxonomy" id="519352"/>
    <lineage>
        <taxon>Eukaryota</taxon>
        <taxon>Metazoa</taxon>
        <taxon>Spiralia</taxon>
        <taxon>Lophotrochozoa</taxon>
        <taxon>Platyhelminthes</taxon>
        <taxon>Cestoda</taxon>
        <taxon>Eucestoda</taxon>
        <taxon>Cyclophyllidea</taxon>
        <taxon>Taeniidae</taxon>
        <taxon>Echinococcus</taxon>
        <taxon>Echinococcus canadensis group</taxon>
    </lineage>
</organism>
<dbReference type="GO" id="GO:0003682">
    <property type="term" value="F:chromatin binding"/>
    <property type="evidence" value="ECO:0007669"/>
    <property type="project" value="TreeGrafter"/>
</dbReference>
<evidence type="ECO:0000313" key="5">
    <source>
        <dbReference type="Proteomes" id="UP000887562"/>
    </source>
</evidence>
<dbReference type="GO" id="GO:0045893">
    <property type="term" value="P:positive regulation of DNA-templated transcription"/>
    <property type="evidence" value="ECO:0007669"/>
    <property type="project" value="TreeGrafter"/>
</dbReference>
<dbReference type="Gene3D" id="2.60.40.1970">
    <property type="entry name" value="YEATS domain"/>
    <property type="match status" value="1"/>
</dbReference>